<dbReference type="EMBL" id="AMSI01000002">
    <property type="protein sequence ID" value="EKF43807.1"/>
    <property type="molecule type" value="Genomic_DNA"/>
</dbReference>
<protein>
    <submittedName>
        <fullName evidence="5">Branched-chain amino acid ABC transporter,ATP-binding component</fullName>
    </submittedName>
</protein>
<evidence type="ECO:0000256" key="1">
    <source>
        <dbReference type="ARBA" id="ARBA00022448"/>
    </source>
</evidence>
<dbReference type="eggNOG" id="COG0411">
    <property type="taxonomic scope" value="Bacteria"/>
</dbReference>
<dbReference type="GO" id="GO:0005886">
    <property type="term" value="C:plasma membrane"/>
    <property type="evidence" value="ECO:0007669"/>
    <property type="project" value="TreeGrafter"/>
</dbReference>
<keyword evidence="1" id="KW-0813">Transport</keyword>
<dbReference type="InterPro" id="IPR003593">
    <property type="entry name" value="AAA+_ATPase"/>
</dbReference>
<dbReference type="FunFam" id="3.40.50.300:FF:000421">
    <property type="entry name" value="Branched-chain amino acid ABC transporter ATP-binding protein"/>
    <property type="match status" value="1"/>
</dbReference>
<dbReference type="CDD" id="cd03219">
    <property type="entry name" value="ABC_Mj1267_LivG_branched"/>
    <property type="match status" value="1"/>
</dbReference>
<dbReference type="InterPro" id="IPR051120">
    <property type="entry name" value="ABC_AA/LPS_Transport"/>
</dbReference>
<dbReference type="PATRIC" id="fig|1231190.3.peg.695"/>
<proteinExistence type="predicted"/>
<keyword evidence="3 5" id="KW-0067">ATP-binding</keyword>
<keyword evidence="6" id="KW-1185">Reference proteome</keyword>
<dbReference type="RefSeq" id="WP_009755942.1">
    <property type="nucleotide sequence ID" value="NZ_AMSI01000002.1"/>
</dbReference>
<evidence type="ECO:0000313" key="6">
    <source>
        <dbReference type="Proteomes" id="UP000007374"/>
    </source>
</evidence>
<dbReference type="PANTHER" id="PTHR45772:SF2">
    <property type="entry name" value="ABC TRANSPORTER ATP-BINDING PROTEIN"/>
    <property type="match status" value="1"/>
</dbReference>
<organism evidence="5 6">
    <name type="scientific">Nitratireductor indicus C115</name>
    <dbReference type="NCBI Taxonomy" id="1231190"/>
    <lineage>
        <taxon>Bacteria</taxon>
        <taxon>Pseudomonadati</taxon>
        <taxon>Pseudomonadota</taxon>
        <taxon>Alphaproteobacteria</taxon>
        <taxon>Hyphomicrobiales</taxon>
        <taxon>Phyllobacteriaceae</taxon>
        <taxon>Nitratireductor</taxon>
    </lineage>
</organism>
<dbReference type="GO" id="GO:0016887">
    <property type="term" value="F:ATP hydrolysis activity"/>
    <property type="evidence" value="ECO:0007669"/>
    <property type="project" value="InterPro"/>
</dbReference>
<accession>K2PRW0</accession>
<dbReference type="AlphaFoldDB" id="K2PRW0"/>
<dbReference type="Proteomes" id="UP000007374">
    <property type="component" value="Unassembled WGS sequence"/>
</dbReference>
<evidence type="ECO:0000256" key="3">
    <source>
        <dbReference type="ARBA" id="ARBA00022840"/>
    </source>
</evidence>
<evidence type="ECO:0000313" key="5">
    <source>
        <dbReference type="EMBL" id="EKF43807.1"/>
    </source>
</evidence>
<gene>
    <name evidence="5" type="ORF">NA8A_03305</name>
</gene>
<dbReference type="Pfam" id="PF12399">
    <property type="entry name" value="BCA_ABC_TP_C"/>
    <property type="match status" value="1"/>
</dbReference>
<dbReference type="Pfam" id="PF00005">
    <property type="entry name" value="ABC_tran"/>
    <property type="match status" value="1"/>
</dbReference>
<dbReference type="InterPro" id="IPR032823">
    <property type="entry name" value="BCA_ABC_TP_C"/>
</dbReference>
<name>K2PRW0_9HYPH</name>
<comment type="caution">
    <text evidence="5">The sequence shown here is derived from an EMBL/GenBank/DDBJ whole genome shotgun (WGS) entry which is preliminary data.</text>
</comment>
<dbReference type="PANTHER" id="PTHR45772">
    <property type="entry name" value="CONSERVED COMPONENT OF ABC TRANSPORTER FOR NATURAL AMINO ACIDS-RELATED"/>
    <property type="match status" value="1"/>
</dbReference>
<sequence>MSADLLLAVDGLEKRFGALKATDGLDLEVRTGEIHALIGPNGAGKSTLMKQLSGEMKPDAGRILFRGADITYATAPRRARLGIARSYQITSIFPDYTVLENVATAVQMRMTGGAGILRRAKGDADIEEPALKLIERVGLSGAHDRLASALAHGQQRQLECAMALALEPSLLLLDEPMAGMGPQESAIMVELLRGLRGQVTTLLVEHDMDAVFSLADRITVLVYGKAIATGSPDEIRNNPAVREAYLGEEADAS</sequence>
<dbReference type="InterPro" id="IPR003439">
    <property type="entry name" value="ABC_transporter-like_ATP-bd"/>
</dbReference>
<dbReference type="Gene3D" id="3.40.50.300">
    <property type="entry name" value="P-loop containing nucleotide triphosphate hydrolases"/>
    <property type="match status" value="1"/>
</dbReference>
<reference evidence="5 6" key="1">
    <citation type="journal article" date="2012" name="J. Bacteriol.">
        <title>Genome Sequence of Nitratireductor indicus Type Strain C115.</title>
        <authorList>
            <person name="Lai Q."/>
            <person name="Li G."/>
            <person name="Yu Z."/>
            <person name="Shao Z."/>
        </authorList>
    </citation>
    <scope>NUCLEOTIDE SEQUENCE [LARGE SCALE GENOMIC DNA]</scope>
    <source>
        <strain evidence="5 6">C115</strain>
    </source>
</reference>
<dbReference type="STRING" id="721133.SAMN05216176_101653"/>
<feature type="domain" description="ABC transporter" evidence="4">
    <location>
        <begin position="7"/>
        <end position="248"/>
    </location>
</feature>
<dbReference type="GO" id="GO:0005524">
    <property type="term" value="F:ATP binding"/>
    <property type="evidence" value="ECO:0007669"/>
    <property type="project" value="UniProtKB-KW"/>
</dbReference>
<dbReference type="SUPFAM" id="SSF52540">
    <property type="entry name" value="P-loop containing nucleoside triphosphate hydrolases"/>
    <property type="match status" value="1"/>
</dbReference>
<keyword evidence="2" id="KW-0547">Nucleotide-binding</keyword>
<evidence type="ECO:0000259" key="4">
    <source>
        <dbReference type="PROSITE" id="PS50893"/>
    </source>
</evidence>
<evidence type="ECO:0000256" key="2">
    <source>
        <dbReference type="ARBA" id="ARBA00022741"/>
    </source>
</evidence>
<dbReference type="OrthoDB" id="9780942at2"/>
<dbReference type="PROSITE" id="PS50893">
    <property type="entry name" value="ABC_TRANSPORTER_2"/>
    <property type="match status" value="1"/>
</dbReference>
<dbReference type="SMART" id="SM00382">
    <property type="entry name" value="AAA"/>
    <property type="match status" value="1"/>
</dbReference>
<dbReference type="InterPro" id="IPR027417">
    <property type="entry name" value="P-loop_NTPase"/>
</dbReference>